<feature type="transmembrane region" description="Helical" evidence="1">
    <location>
        <begin position="47"/>
        <end position="65"/>
    </location>
</feature>
<dbReference type="EMBL" id="CP011454">
    <property type="protein sequence ID" value="AMW04036.1"/>
    <property type="molecule type" value="Genomic_DNA"/>
</dbReference>
<keyword evidence="1" id="KW-0812">Transmembrane</keyword>
<feature type="transmembrane region" description="Helical" evidence="1">
    <location>
        <begin position="17"/>
        <end position="35"/>
    </location>
</feature>
<accession>A0A143BG83</accession>
<sequence>MANSSQSYSNHAQYNPLYHYFTSPLALVFLVWSLTRFFKNPGYDTTYFLIGALAMFGVVSVSRLSPLRAQDRLIRLEEQLRYQRVLPAALAEQAAATFSPRHYIALRFAGDAELAGLVQNVIANPGLKGKEIKQQITNWRADTFRV</sequence>
<protein>
    <submittedName>
        <fullName evidence="2">Uncharacterized protein</fullName>
    </submittedName>
</protein>
<keyword evidence="1" id="KW-1133">Transmembrane helix</keyword>
<evidence type="ECO:0000313" key="2">
    <source>
        <dbReference type="EMBL" id="AMW04036.1"/>
    </source>
</evidence>
<dbReference type="AlphaFoldDB" id="A0A143BG83"/>
<evidence type="ECO:0000256" key="1">
    <source>
        <dbReference type="SAM" id="Phobius"/>
    </source>
</evidence>
<proteinExistence type="predicted"/>
<organism evidence="2 3">
    <name type="scientific">Gemmatimonas phototrophica</name>
    <dbReference type="NCBI Taxonomy" id="1379270"/>
    <lineage>
        <taxon>Bacteria</taxon>
        <taxon>Pseudomonadati</taxon>
        <taxon>Gemmatimonadota</taxon>
        <taxon>Gemmatimonadia</taxon>
        <taxon>Gemmatimonadales</taxon>
        <taxon>Gemmatimonadaceae</taxon>
        <taxon>Gemmatimonas</taxon>
    </lineage>
</organism>
<keyword evidence="3" id="KW-1185">Reference proteome</keyword>
<dbReference type="InterPro" id="IPR045385">
    <property type="entry name" value="DUF6526"/>
</dbReference>
<dbReference type="KEGG" id="gph:GEMMAAP_02650"/>
<keyword evidence="1" id="KW-0472">Membrane</keyword>
<gene>
    <name evidence="2" type="ORF">GEMMAAP_02650</name>
</gene>
<evidence type="ECO:0000313" key="3">
    <source>
        <dbReference type="Proteomes" id="UP000076404"/>
    </source>
</evidence>
<reference evidence="2 3" key="2">
    <citation type="journal article" date="2016" name="Environ. Microbiol. Rep.">
        <title>Metagenomic evidence for the presence of phototrophic Gemmatimonadetes bacteria in diverse environments.</title>
        <authorList>
            <person name="Zeng Y."/>
            <person name="Baumbach J."/>
            <person name="Barbosa E.G."/>
            <person name="Azevedo V."/>
            <person name="Zhang C."/>
            <person name="Koblizek M."/>
        </authorList>
    </citation>
    <scope>NUCLEOTIDE SEQUENCE [LARGE SCALE GENOMIC DNA]</scope>
    <source>
        <strain evidence="2 3">AP64</strain>
    </source>
</reference>
<name>A0A143BG83_9BACT</name>
<dbReference type="STRING" id="1379270.GEMMAAP_02650"/>
<dbReference type="eggNOG" id="ENOG5030PHJ">
    <property type="taxonomic scope" value="Bacteria"/>
</dbReference>
<reference evidence="2 3" key="1">
    <citation type="journal article" date="2014" name="Proc. Natl. Acad. Sci. U.S.A.">
        <title>Functional type 2 photosynthetic reaction centers found in the rare bacterial phylum Gemmatimonadetes.</title>
        <authorList>
            <person name="Zeng Y."/>
            <person name="Feng F."/>
            <person name="Medova H."/>
            <person name="Dean J."/>
            <person name="Koblizek M."/>
        </authorList>
    </citation>
    <scope>NUCLEOTIDE SEQUENCE [LARGE SCALE GENOMIC DNA]</scope>
    <source>
        <strain evidence="2 3">AP64</strain>
    </source>
</reference>
<dbReference type="Pfam" id="PF20136">
    <property type="entry name" value="DUF6526"/>
    <property type="match status" value="1"/>
</dbReference>
<dbReference type="Proteomes" id="UP000076404">
    <property type="component" value="Chromosome"/>
</dbReference>
<dbReference type="OrthoDB" id="765463at2"/>
<dbReference type="RefSeq" id="WP_026849325.1">
    <property type="nucleotide sequence ID" value="NZ_CP011454.1"/>
</dbReference>